<evidence type="ECO:0000259" key="2">
    <source>
        <dbReference type="PROSITE" id="PS51767"/>
    </source>
</evidence>
<dbReference type="EMBL" id="DQ886901">
    <property type="protein sequence ID" value="ABI52818.1"/>
    <property type="molecule type" value="mRNA"/>
</dbReference>
<organism evidence="3">
    <name type="scientific">Argas monolakensis</name>
    <name type="common">Mono lake bird tick</name>
    <dbReference type="NCBI Taxonomy" id="34602"/>
    <lineage>
        <taxon>Eukaryota</taxon>
        <taxon>Metazoa</taxon>
        <taxon>Ecdysozoa</taxon>
        <taxon>Arthropoda</taxon>
        <taxon>Chelicerata</taxon>
        <taxon>Arachnida</taxon>
        <taxon>Acari</taxon>
        <taxon>Parasitiformes</taxon>
        <taxon>Ixodida</taxon>
        <taxon>Ixodoidea</taxon>
        <taxon>Argasidae</taxon>
        <taxon>Argasinae</taxon>
        <taxon>Argas</taxon>
    </lineage>
</organism>
<evidence type="ECO:0000313" key="3">
    <source>
        <dbReference type="EMBL" id="ABI52818.1"/>
    </source>
</evidence>
<reference evidence="3" key="1">
    <citation type="journal article" date="2008" name="Insect Biochem. Mol. Biol.">
        <title>Comparative sialomics between hard and soft ticks: implications for the evolution of blood-feeding behavior.</title>
        <authorList>
            <person name="Mans B.J."/>
            <person name="Andersen J.F."/>
            <person name="Francischetti I.M."/>
            <person name="Valenzuela J.G."/>
            <person name="Schwan T.G."/>
            <person name="Pham V.M."/>
            <person name="Garfield M.K."/>
            <person name="Hammer C.H."/>
            <person name="Ribeiro J.M."/>
        </authorList>
    </citation>
    <scope>NUCLEOTIDE SEQUENCE</scope>
    <source>
        <strain evidence="3">AM-1215</strain>
        <tissue evidence="3">Adult salivary gland</tissue>
    </source>
</reference>
<feature type="non-terminal residue" evidence="3">
    <location>
        <position position="1"/>
    </location>
</feature>
<proteinExistence type="evidence at transcript level"/>
<comment type="similarity">
    <text evidence="1">Belongs to the peptidase A1 family.</text>
</comment>
<evidence type="ECO:0000256" key="1">
    <source>
        <dbReference type="ARBA" id="ARBA00007447"/>
    </source>
</evidence>
<sequence length="134" mass="14686">PFTGGEYIISCKDIPNLPVITFTIGEKKFQLEGKDYVMQVSATGIPLCLSGFIGLDVPPPMGPIWILGDVFSGAIIPFSTAETTALASQMPANTLLSQRASCIYYIMAERDSRSHETNVYLQFCLAQYLMSYGM</sequence>
<keyword evidence="3" id="KW-0645">Protease</keyword>
<dbReference type="InterPro" id="IPR021109">
    <property type="entry name" value="Peptidase_aspartic_dom_sf"/>
</dbReference>
<dbReference type="SUPFAM" id="SSF50630">
    <property type="entry name" value="Acid proteases"/>
    <property type="match status" value="1"/>
</dbReference>
<dbReference type="PANTHER" id="PTHR47966:SF51">
    <property type="entry name" value="BETA-SITE APP-CLEAVING ENZYME, ISOFORM A-RELATED"/>
    <property type="match status" value="1"/>
</dbReference>
<dbReference type="Pfam" id="PF00026">
    <property type="entry name" value="Asp"/>
    <property type="match status" value="1"/>
</dbReference>
<dbReference type="PROSITE" id="PS51767">
    <property type="entry name" value="PEPTIDASE_A1"/>
    <property type="match status" value="1"/>
</dbReference>
<feature type="domain" description="Peptidase A1" evidence="2">
    <location>
        <begin position="1"/>
        <end position="89"/>
    </location>
</feature>
<dbReference type="InterPro" id="IPR001461">
    <property type="entry name" value="Aspartic_peptidase_A1"/>
</dbReference>
<dbReference type="Gene3D" id="2.40.70.10">
    <property type="entry name" value="Acid Proteases"/>
    <property type="match status" value="1"/>
</dbReference>
<accession>Q09JE5</accession>
<dbReference type="GO" id="GO:0006508">
    <property type="term" value="P:proteolysis"/>
    <property type="evidence" value="ECO:0007669"/>
    <property type="project" value="UniProtKB-KW"/>
</dbReference>
<name>Q09JE5_ARGMO</name>
<dbReference type="GO" id="GO:0004190">
    <property type="term" value="F:aspartic-type endopeptidase activity"/>
    <property type="evidence" value="ECO:0007669"/>
    <property type="project" value="InterPro"/>
</dbReference>
<dbReference type="MEROPS" id="A01.A69"/>
<protein>
    <submittedName>
        <fullName evidence="3">Aspartic protease</fullName>
    </submittedName>
</protein>
<dbReference type="InterPro" id="IPR033121">
    <property type="entry name" value="PEPTIDASE_A1"/>
</dbReference>
<dbReference type="PANTHER" id="PTHR47966">
    <property type="entry name" value="BETA-SITE APP-CLEAVING ENZYME, ISOFORM A-RELATED"/>
    <property type="match status" value="1"/>
</dbReference>
<keyword evidence="3" id="KW-0378">Hydrolase</keyword>
<dbReference type="AlphaFoldDB" id="Q09JE5"/>